<dbReference type="RefSeq" id="WP_279675017.1">
    <property type="nucleotide sequence ID" value="NZ_CP122566.1"/>
</dbReference>
<name>A0AAJ6DCV6_9MICC</name>
<proteinExistence type="predicted"/>
<organism evidence="1 2">
    <name type="scientific">Auritidibacter ignavus</name>
    <dbReference type="NCBI Taxonomy" id="678932"/>
    <lineage>
        <taxon>Bacteria</taxon>
        <taxon>Bacillati</taxon>
        <taxon>Actinomycetota</taxon>
        <taxon>Actinomycetes</taxon>
        <taxon>Micrococcales</taxon>
        <taxon>Micrococcaceae</taxon>
        <taxon>Auritidibacter</taxon>
    </lineage>
</organism>
<accession>A0AAJ6DCV6</accession>
<evidence type="ECO:0000313" key="1">
    <source>
        <dbReference type="EMBL" id="WGH93541.1"/>
    </source>
</evidence>
<protein>
    <submittedName>
        <fullName evidence="1">Uncharacterized protein</fullName>
    </submittedName>
</protein>
<gene>
    <name evidence="1" type="ORF">QDX21_01650</name>
</gene>
<keyword evidence="2" id="KW-1185">Reference proteome</keyword>
<reference evidence="1 2" key="1">
    <citation type="submission" date="2023-03" db="EMBL/GenBank/DDBJ databases">
        <title>Complete genome sequences of several Auritidibacter ignavus strains isolated from ear infections.</title>
        <authorList>
            <person name="Baehr T."/>
            <person name="Baumhoegger A.M."/>
        </authorList>
    </citation>
    <scope>NUCLEOTIDE SEQUENCE [LARGE SCALE GENOMIC DNA]</scope>
    <source>
        <strain evidence="1 2">BABAE-6</strain>
    </source>
</reference>
<dbReference type="Proteomes" id="UP001224674">
    <property type="component" value="Chromosome"/>
</dbReference>
<evidence type="ECO:0000313" key="2">
    <source>
        <dbReference type="Proteomes" id="UP001224674"/>
    </source>
</evidence>
<sequence>MSGQKGTPMPTFHDPADTYRVFDDLVAGVRSLRQVFDQLANAHLNARDRAFDDNGNLHCGCGVRAGSRR</sequence>
<dbReference type="AlphaFoldDB" id="A0AAJ6DCV6"/>
<dbReference type="EMBL" id="CP122566">
    <property type="protein sequence ID" value="WGH93541.1"/>
    <property type="molecule type" value="Genomic_DNA"/>
</dbReference>